<feature type="region of interest" description="Disordered" evidence="3">
    <location>
        <begin position="217"/>
        <end position="261"/>
    </location>
</feature>
<sequence length="755" mass="81320">MNSMNIAGMAGMNPMPGGPVGGVPMMNSGSAAPRNEPPSSQDHLYIQLNTCIYDYFLKRGQFEVARMLLSDDSIKLDTDLEPKTSPNHMNGVDGDTSMTDGKDEKIKIPDEFPRPRVPMDSGNSFLFEWFSLFWDIFAAQRKRGSSNPMAQQFVQHTQNLMRLREQANQQFLRQPQIMMQNQMANLRRNGMQPVNLQKAALQNNTSTGGMTPQQMAQFQNKQMQMQREQSDMDMNGHRPQSPSSAENAPSPSKRPRLDGAQAVAQQMTPNGRGQGQMPGQLNPQAMLMQNGINPRGMNPAQFQAFQQSGQAAQQKSIQVYAQNLALHHSHSAMNNQGIPNGLMNTGLMPNQNDMLSQMPDGQSLQMMNAQLYNGEMGGVRAGMANAAGQSGNHALQDYQMQLMLLEQQNKRRLMMARQEQDSMARPDGQPMPGQPGLPPGTSPQGSRAGTSPNPSEQIKRGTPKIPQSGLPGSPNAGDLQGRGSPASMNFNGGQIPPDMNNAFFMKPDGMVGGPNGMRPPTSNQGFNPQMGQAMQPGPNHRMPGGNWQAAQGPQGQQMMPQQSPATQPAPTPQERNAMPPPSAPPAGGKPASPSQAPPTPQQSNKAAPKKKDTEKNRKRPPKKAAAAAANAAAATPSSEAEPPPTPTPSTPITPQHPNSFNKNVPNVTTTTQQQPTSAPAPPMVPQQPDPNPGFGDLMPDPSGFNLDFSALENPEILENFDFDSFLNTDGDTAGFGFDPSISYSADGVETGTDGL</sequence>
<evidence type="ECO:0008006" key="6">
    <source>
        <dbReference type="Google" id="ProtNLM"/>
    </source>
</evidence>
<gene>
    <name evidence="4" type="ORF">BGW36DRAFT_363407</name>
</gene>
<dbReference type="EMBL" id="JAJTJA010000011">
    <property type="protein sequence ID" value="KAH8692417.1"/>
    <property type="molecule type" value="Genomic_DNA"/>
</dbReference>
<proteinExistence type="predicted"/>
<feature type="compositionally biased region" description="Low complexity" evidence="3">
    <location>
        <begin position="585"/>
        <end position="594"/>
    </location>
</feature>
<dbReference type="GO" id="GO:0005634">
    <property type="term" value="C:nucleus"/>
    <property type="evidence" value="ECO:0007669"/>
    <property type="project" value="UniProtKB-SubCell"/>
</dbReference>
<keyword evidence="2" id="KW-0539">Nucleus</keyword>
<evidence type="ECO:0000313" key="5">
    <source>
        <dbReference type="Proteomes" id="UP001201262"/>
    </source>
</evidence>
<feature type="region of interest" description="Disordered" evidence="3">
    <location>
        <begin position="20"/>
        <end position="39"/>
    </location>
</feature>
<protein>
    <recommendedName>
        <fullName evidence="6">LisH domain-containing protein</fullName>
    </recommendedName>
</protein>
<dbReference type="GeneID" id="70244749"/>
<dbReference type="PANTHER" id="PTHR12610:SF12">
    <property type="entry name" value="SEQUENCE-SPECIFIC SINGLE-STRANDED DNA-BINDING PROTEIN, ISOFORM D"/>
    <property type="match status" value="1"/>
</dbReference>
<comment type="subcellular location">
    <subcellularLocation>
        <location evidence="1">Nucleus</location>
    </subcellularLocation>
</comment>
<evidence type="ECO:0000256" key="3">
    <source>
        <dbReference type="SAM" id="MobiDB-lite"/>
    </source>
</evidence>
<feature type="compositionally biased region" description="Low complexity" evidence="3">
    <location>
        <begin position="217"/>
        <end position="227"/>
    </location>
</feature>
<evidence type="ECO:0000256" key="1">
    <source>
        <dbReference type="ARBA" id="ARBA00004123"/>
    </source>
</evidence>
<organism evidence="4 5">
    <name type="scientific">Talaromyces proteolyticus</name>
    <dbReference type="NCBI Taxonomy" id="1131652"/>
    <lineage>
        <taxon>Eukaryota</taxon>
        <taxon>Fungi</taxon>
        <taxon>Dikarya</taxon>
        <taxon>Ascomycota</taxon>
        <taxon>Pezizomycotina</taxon>
        <taxon>Eurotiomycetes</taxon>
        <taxon>Eurotiomycetidae</taxon>
        <taxon>Eurotiales</taxon>
        <taxon>Trichocomaceae</taxon>
        <taxon>Talaromyces</taxon>
        <taxon>Talaromyces sect. Bacilispori</taxon>
    </lineage>
</organism>
<feature type="compositionally biased region" description="Low complexity" evidence="3">
    <location>
        <begin position="663"/>
        <end position="677"/>
    </location>
</feature>
<feature type="compositionally biased region" description="Pro residues" evidence="3">
    <location>
        <begin position="678"/>
        <end position="691"/>
    </location>
</feature>
<feature type="compositionally biased region" description="Polar residues" evidence="3">
    <location>
        <begin position="442"/>
        <end position="456"/>
    </location>
</feature>
<feature type="compositionally biased region" description="Low complexity" evidence="3">
    <location>
        <begin position="239"/>
        <end position="251"/>
    </location>
</feature>
<accession>A0AAD4KNK5</accession>
<evidence type="ECO:0000313" key="4">
    <source>
        <dbReference type="EMBL" id="KAH8692417.1"/>
    </source>
</evidence>
<feature type="compositionally biased region" description="Pro residues" evidence="3">
    <location>
        <begin position="641"/>
        <end position="651"/>
    </location>
</feature>
<reference evidence="4" key="1">
    <citation type="submission" date="2021-12" db="EMBL/GenBank/DDBJ databases">
        <title>Convergent genome expansion in fungi linked to evolution of root-endophyte symbiosis.</title>
        <authorList>
            <consortium name="DOE Joint Genome Institute"/>
            <person name="Ke Y.-H."/>
            <person name="Bonito G."/>
            <person name="Liao H.-L."/>
            <person name="Looney B."/>
            <person name="Rojas-Flechas A."/>
            <person name="Nash J."/>
            <person name="Hameed K."/>
            <person name="Schadt C."/>
            <person name="Martin F."/>
            <person name="Crous P.W."/>
            <person name="Miettinen O."/>
            <person name="Magnuson J.K."/>
            <person name="Labbe J."/>
            <person name="Jacobson D."/>
            <person name="Doktycz M.J."/>
            <person name="Veneault-Fourrey C."/>
            <person name="Kuo A."/>
            <person name="Mondo S."/>
            <person name="Calhoun S."/>
            <person name="Riley R."/>
            <person name="Ohm R."/>
            <person name="LaButti K."/>
            <person name="Andreopoulos B."/>
            <person name="Pangilinan J."/>
            <person name="Nolan M."/>
            <person name="Tritt A."/>
            <person name="Clum A."/>
            <person name="Lipzen A."/>
            <person name="Daum C."/>
            <person name="Barry K."/>
            <person name="Grigoriev I.V."/>
            <person name="Vilgalys R."/>
        </authorList>
    </citation>
    <scope>NUCLEOTIDE SEQUENCE</scope>
    <source>
        <strain evidence="4">PMI_201</strain>
    </source>
</reference>
<feature type="region of interest" description="Disordered" evidence="3">
    <location>
        <begin position="79"/>
        <end position="101"/>
    </location>
</feature>
<feature type="region of interest" description="Disordered" evidence="3">
    <location>
        <begin position="414"/>
        <end position="707"/>
    </location>
</feature>
<feature type="compositionally biased region" description="Low complexity" evidence="3">
    <location>
        <begin position="548"/>
        <end position="568"/>
    </location>
</feature>
<dbReference type="GO" id="GO:0045944">
    <property type="term" value="P:positive regulation of transcription by RNA polymerase II"/>
    <property type="evidence" value="ECO:0007669"/>
    <property type="project" value="TreeGrafter"/>
</dbReference>
<keyword evidence="5" id="KW-1185">Reference proteome</keyword>
<feature type="compositionally biased region" description="Polar residues" evidence="3">
    <location>
        <begin position="520"/>
        <end position="532"/>
    </location>
</feature>
<feature type="compositionally biased region" description="Low complexity" evidence="3">
    <location>
        <begin position="623"/>
        <end position="640"/>
    </location>
</feature>
<feature type="compositionally biased region" description="Pro residues" evidence="3">
    <location>
        <begin position="432"/>
        <end position="441"/>
    </location>
</feature>
<dbReference type="Proteomes" id="UP001201262">
    <property type="component" value="Unassembled WGS sequence"/>
</dbReference>
<dbReference type="RefSeq" id="XP_046068414.1">
    <property type="nucleotide sequence ID" value="XM_046214462.1"/>
</dbReference>
<name>A0AAD4KNK5_9EURO</name>
<dbReference type="PANTHER" id="PTHR12610">
    <property type="entry name" value="SINGLE STRANDED DNA BINDING PROTEIN"/>
    <property type="match status" value="1"/>
</dbReference>
<comment type="caution">
    <text evidence="4">The sequence shown here is derived from an EMBL/GenBank/DDBJ whole genome shotgun (WGS) entry which is preliminary data.</text>
</comment>
<evidence type="ECO:0000256" key="2">
    <source>
        <dbReference type="ARBA" id="ARBA00023242"/>
    </source>
</evidence>
<dbReference type="AlphaFoldDB" id="A0AAD4KNK5"/>